<accession>A0A6J5PV30</accession>
<proteinExistence type="predicted"/>
<gene>
    <name evidence="1" type="ORF">UFOVP972_106</name>
</gene>
<protein>
    <submittedName>
        <fullName evidence="1">Uncharacterized protein</fullName>
    </submittedName>
</protein>
<organism evidence="1">
    <name type="scientific">uncultured Caudovirales phage</name>
    <dbReference type="NCBI Taxonomy" id="2100421"/>
    <lineage>
        <taxon>Viruses</taxon>
        <taxon>Duplodnaviria</taxon>
        <taxon>Heunggongvirae</taxon>
        <taxon>Uroviricota</taxon>
        <taxon>Caudoviricetes</taxon>
        <taxon>Peduoviridae</taxon>
        <taxon>Maltschvirus</taxon>
        <taxon>Maltschvirus maltsch</taxon>
    </lineage>
</organism>
<evidence type="ECO:0000313" key="1">
    <source>
        <dbReference type="EMBL" id="CAB4175052.1"/>
    </source>
</evidence>
<name>A0A6J5PV30_9CAUD</name>
<sequence length="56" mass="6386">MIMENSKIREMIAVSGKMTVKEAVNYVITKLPNADKKEVTREAKEMIAEAKRFLSI</sequence>
<reference evidence="1" key="1">
    <citation type="submission" date="2020-05" db="EMBL/GenBank/DDBJ databases">
        <authorList>
            <person name="Chiriac C."/>
            <person name="Salcher M."/>
            <person name="Ghai R."/>
            <person name="Kavagutti S V."/>
        </authorList>
    </citation>
    <scope>NUCLEOTIDE SEQUENCE</scope>
</reference>
<dbReference type="EMBL" id="LR796923">
    <property type="protein sequence ID" value="CAB4175052.1"/>
    <property type="molecule type" value="Genomic_DNA"/>
</dbReference>